<protein>
    <submittedName>
        <fullName evidence="2">Uncharacterized protein</fullName>
    </submittedName>
</protein>
<gene>
    <name evidence="2" type="ORF">LSH36_1134g02068</name>
</gene>
<organism evidence="2 3">
    <name type="scientific">Paralvinella palmiformis</name>
    <dbReference type="NCBI Taxonomy" id="53620"/>
    <lineage>
        <taxon>Eukaryota</taxon>
        <taxon>Metazoa</taxon>
        <taxon>Spiralia</taxon>
        <taxon>Lophotrochozoa</taxon>
        <taxon>Annelida</taxon>
        <taxon>Polychaeta</taxon>
        <taxon>Sedentaria</taxon>
        <taxon>Canalipalpata</taxon>
        <taxon>Terebellida</taxon>
        <taxon>Terebelliformia</taxon>
        <taxon>Alvinellidae</taxon>
        <taxon>Paralvinella</taxon>
    </lineage>
</organism>
<name>A0AAD9IUJ7_9ANNE</name>
<comment type="caution">
    <text evidence="2">The sequence shown here is derived from an EMBL/GenBank/DDBJ whole genome shotgun (WGS) entry which is preliminary data.</text>
</comment>
<dbReference type="AlphaFoldDB" id="A0AAD9IUJ7"/>
<dbReference type="Proteomes" id="UP001208570">
    <property type="component" value="Unassembled WGS sequence"/>
</dbReference>
<accession>A0AAD9IUJ7</accession>
<keyword evidence="3" id="KW-1185">Reference proteome</keyword>
<dbReference type="EMBL" id="JAODUP010001134">
    <property type="protein sequence ID" value="KAK2141252.1"/>
    <property type="molecule type" value="Genomic_DNA"/>
</dbReference>
<proteinExistence type="predicted"/>
<evidence type="ECO:0000313" key="2">
    <source>
        <dbReference type="EMBL" id="KAK2141252.1"/>
    </source>
</evidence>
<evidence type="ECO:0000313" key="3">
    <source>
        <dbReference type="Proteomes" id="UP001208570"/>
    </source>
</evidence>
<evidence type="ECO:0000256" key="1">
    <source>
        <dbReference type="SAM" id="MobiDB-lite"/>
    </source>
</evidence>
<reference evidence="2" key="1">
    <citation type="journal article" date="2023" name="Mol. Biol. Evol.">
        <title>Third-Generation Sequencing Reveals the Adaptive Role of the Epigenome in Three Deep-Sea Polychaetes.</title>
        <authorList>
            <person name="Perez M."/>
            <person name="Aroh O."/>
            <person name="Sun Y."/>
            <person name="Lan Y."/>
            <person name="Juniper S.K."/>
            <person name="Young C.R."/>
            <person name="Angers B."/>
            <person name="Qian P.Y."/>
        </authorList>
    </citation>
    <scope>NUCLEOTIDE SEQUENCE</scope>
    <source>
        <strain evidence="2">P08H-3</strain>
    </source>
</reference>
<sequence>MSIILKGACMLTKVNVHIQSHNDGCLEHASQGGTTVWRQTWDEDDENNDEHVSDEMAGVGDGLVLGMNERST</sequence>
<feature type="region of interest" description="Disordered" evidence="1">
    <location>
        <begin position="45"/>
        <end position="72"/>
    </location>
</feature>